<keyword evidence="5" id="KW-0539">Nucleus</keyword>
<keyword evidence="9" id="KW-1185">Reference proteome</keyword>
<dbReference type="PANTHER" id="PTHR46147:SF3">
    <property type="entry name" value="HISTONE-LYSINE N-METHYLTRANSFERASE ASH1"/>
    <property type="match status" value="1"/>
</dbReference>
<evidence type="ECO:0000256" key="2">
    <source>
        <dbReference type="ARBA" id="ARBA00022603"/>
    </source>
</evidence>
<evidence type="ECO:0000259" key="6">
    <source>
        <dbReference type="PROSITE" id="PS50280"/>
    </source>
</evidence>
<dbReference type="EMBL" id="MRZV01000649">
    <property type="protein sequence ID" value="PIK46376.1"/>
    <property type="molecule type" value="Genomic_DNA"/>
</dbReference>
<dbReference type="PANTHER" id="PTHR46147">
    <property type="entry name" value="HISTONE-LYSINE N-METHYLTRANSFERASE ASH1"/>
    <property type="match status" value="1"/>
</dbReference>
<evidence type="ECO:0000313" key="8">
    <source>
        <dbReference type="EMBL" id="PIK46376.1"/>
    </source>
</evidence>
<dbReference type="Pfam" id="PF17907">
    <property type="entry name" value="AWS"/>
    <property type="match status" value="1"/>
</dbReference>
<feature type="domain" description="AWS" evidence="7">
    <location>
        <begin position="103"/>
        <end position="154"/>
    </location>
</feature>
<dbReference type="AlphaFoldDB" id="A0A2G8KEE5"/>
<dbReference type="SMART" id="SM00317">
    <property type="entry name" value="SET"/>
    <property type="match status" value="1"/>
</dbReference>
<dbReference type="STRING" id="307972.A0A2G8KEE5"/>
<feature type="domain" description="SET" evidence="6">
    <location>
        <begin position="157"/>
        <end position="273"/>
    </location>
</feature>
<sequence>MDYLVTGLSFGSIQGVNLCEEWFDFELPFDVGGSIHTANSPERWINQNSGKFVRLHVMEGRLPPSKSVIFWSCTHPVQCCSVVFFSSPLTDIYIDVRASSSVEENTRCSCKCPIDLRGSGCGDDCLNRIMQQECSPETCPCGERCSNQRLQKRFWISELERFMTQSRGWGIRTNMAIKHGEFIMEYLGEVISMNEFWRRAHKDYQHCKHHYFLMLDSGTVIDGYSSGSEARFVNHSCEPNCEMQKWYVNGVYRIGMFALRDIPSGEELTYDYNFHAFQSRNTGKVDTIKLK</sequence>
<accession>A0A2G8KEE5</accession>
<dbReference type="Proteomes" id="UP000230750">
    <property type="component" value="Unassembled WGS sequence"/>
</dbReference>
<reference evidence="8 9" key="1">
    <citation type="journal article" date="2017" name="PLoS Biol.">
        <title>The sea cucumber genome provides insights into morphological evolution and visceral regeneration.</title>
        <authorList>
            <person name="Zhang X."/>
            <person name="Sun L."/>
            <person name="Yuan J."/>
            <person name="Sun Y."/>
            <person name="Gao Y."/>
            <person name="Zhang L."/>
            <person name="Li S."/>
            <person name="Dai H."/>
            <person name="Hamel J.F."/>
            <person name="Liu C."/>
            <person name="Yu Y."/>
            <person name="Liu S."/>
            <person name="Lin W."/>
            <person name="Guo K."/>
            <person name="Jin S."/>
            <person name="Xu P."/>
            <person name="Storey K.B."/>
            <person name="Huan P."/>
            <person name="Zhang T."/>
            <person name="Zhou Y."/>
            <person name="Zhang J."/>
            <person name="Lin C."/>
            <person name="Li X."/>
            <person name="Xing L."/>
            <person name="Huo D."/>
            <person name="Sun M."/>
            <person name="Wang L."/>
            <person name="Mercier A."/>
            <person name="Li F."/>
            <person name="Yang H."/>
            <person name="Xiang J."/>
        </authorList>
    </citation>
    <scope>NUCLEOTIDE SEQUENCE [LARGE SCALE GENOMIC DNA]</scope>
    <source>
        <strain evidence="8">Shaxun</strain>
        <tissue evidence="8">Muscle</tissue>
    </source>
</reference>
<feature type="non-terminal residue" evidence="8">
    <location>
        <position position="291"/>
    </location>
</feature>
<gene>
    <name evidence="8" type="ORF">BSL78_16771</name>
</gene>
<protein>
    <submittedName>
        <fullName evidence="8">Uncharacterized protein</fullName>
    </submittedName>
</protein>
<dbReference type="GO" id="GO:0005654">
    <property type="term" value="C:nucleoplasm"/>
    <property type="evidence" value="ECO:0007669"/>
    <property type="project" value="TreeGrafter"/>
</dbReference>
<dbReference type="InterPro" id="IPR046341">
    <property type="entry name" value="SET_dom_sf"/>
</dbReference>
<name>A0A2G8KEE5_STIJA</name>
<dbReference type="Pfam" id="PF00856">
    <property type="entry name" value="SET"/>
    <property type="match status" value="1"/>
</dbReference>
<dbReference type="PROSITE" id="PS50280">
    <property type="entry name" value="SET"/>
    <property type="match status" value="1"/>
</dbReference>
<dbReference type="InterPro" id="IPR006560">
    <property type="entry name" value="AWS_dom"/>
</dbReference>
<evidence type="ECO:0000313" key="9">
    <source>
        <dbReference type="Proteomes" id="UP000230750"/>
    </source>
</evidence>
<keyword evidence="3" id="KW-0808">Transferase</keyword>
<dbReference type="GO" id="GO:0042800">
    <property type="term" value="F:histone H3K4 methyltransferase activity"/>
    <property type="evidence" value="ECO:0007669"/>
    <property type="project" value="TreeGrafter"/>
</dbReference>
<evidence type="ECO:0000259" key="7">
    <source>
        <dbReference type="PROSITE" id="PS51215"/>
    </source>
</evidence>
<proteinExistence type="predicted"/>
<comment type="subcellular location">
    <subcellularLocation>
        <location evidence="1">Nucleus</location>
    </subcellularLocation>
</comment>
<dbReference type="InterPro" id="IPR001214">
    <property type="entry name" value="SET_dom"/>
</dbReference>
<organism evidence="8 9">
    <name type="scientific">Stichopus japonicus</name>
    <name type="common">Sea cucumber</name>
    <dbReference type="NCBI Taxonomy" id="307972"/>
    <lineage>
        <taxon>Eukaryota</taxon>
        <taxon>Metazoa</taxon>
        <taxon>Echinodermata</taxon>
        <taxon>Eleutherozoa</taxon>
        <taxon>Echinozoa</taxon>
        <taxon>Holothuroidea</taxon>
        <taxon>Aspidochirotacea</taxon>
        <taxon>Aspidochirotida</taxon>
        <taxon>Stichopodidae</taxon>
        <taxon>Apostichopus</taxon>
    </lineage>
</organism>
<evidence type="ECO:0000256" key="4">
    <source>
        <dbReference type="ARBA" id="ARBA00022691"/>
    </source>
</evidence>
<dbReference type="Gene3D" id="2.170.270.10">
    <property type="entry name" value="SET domain"/>
    <property type="match status" value="1"/>
</dbReference>
<dbReference type="PROSITE" id="PS51215">
    <property type="entry name" value="AWS"/>
    <property type="match status" value="1"/>
</dbReference>
<keyword evidence="4" id="KW-0949">S-adenosyl-L-methionine</keyword>
<evidence type="ECO:0000256" key="1">
    <source>
        <dbReference type="ARBA" id="ARBA00004123"/>
    </source>
</evidence>
<evidence type="ECO:0000256" key="5">
    <source>
        <dbReference type="ARBA" id="ARBA00023242"/>
    </source>
</evidence>
<dbReference type="OrthoDB" id="422362at2759"/>
<keyword evidence="2" id="KW-0489">Methyltransferase</keyword>
<dbReference type="SMART" id="SM00570">
    <property type="entry name" value="AWS"/>
    <property type="match status" value="1"/>
</dbReference>
<dbReference type="GO" id="GO:0006355">
    <property type="term" value="P:regulation of DNA-templated transcription"/>
    <property type="evidence" value="ECO:0007669"/>
    <property type="project" value="TreeGrafter"/>
</dbReference>
<dbReference type="GO" id="GO:0032259">
    <property type="term" value="P:methylation"/>
    <property type="evidence" value="ECO:0007669"/>
    <property type="project" value="UniProtKB-KW"/>
</dbReference>
<dbReference type="SUPFAM" id="SSF82199">
    <property type="entry name" value="SET domain"/>
    <property type="match status" value="1"/>
</dbReference>
<comment type="caution">
    <text evidence="8">The sequence shown here is derived from an EMBL/GenBank/DDBJ whole genome shotgun (WGS) entry which is preliminary data.</text>
</comment>
<evidence type="ECO:0000256" key="3">
    <source>
        <dbReference type="ARBA" id="ARBA00022679"/>
    </source>
</evidence>